<name>H6RUK2_BLASD</name>
<reference evidence="2" key="2">
    <citation type="submission" date="2012-02" db="EMBL/GenBank/DDBJ databases">
        <title>Complete genome sequence of Blastococcus saxobsidens strain DD2.</title>
        <authorList>
            <person name="Genoscope."/>
        </authorList>
    </citation>
    <scope>NUCLEOTIDE SEQUENCE [LARGE SCALE GENOMIC DNA]</scope>
    <source>
        <strain evidence="2">DD2</strain>
    </source>
</reference>
<sequence length="113" mass="11521">MDAALLSPAPAPPSWPPALQVLLRAPAVELWSAVLGPPAAARWVEVVSPAGRWSLEVVRPAVGDLVARHATLTAAVPVPPVLAAIDDGVVVLPGLPAGSLARWSSPPSPAPSW</sequence>
<dbReference type="AlphaFoldDB" id="H6RUK2"/>
<organism evidence="1 2">
    <name type="scientific">Blastococcus saxobsidens (strain DD2)</name>
    <dbReference type="NCBI Taxonomy" id="1146883"/>
    <lineage>
        <taxon>Bacteria</taxon>
        <taxon>Bacillati</taxon>
        <taxon>Actinomycetota</taxon>
        <taxon>Actinomycetes</taxon>
        <taxon>Geodermatophilales</taxon>
        <taxon>Geodermatophilaceae</taxon>
        <taxon>Blastococcus</taxon>
    </lineage>
</organism>
<reference evidence="1 2" key="1">
    <citation type="journal article" date="2012" name="J. Bacteriol.">
        <title>Genome Sequence of Blastococcus saxobsidens DD2, a Stone-Inhabiting Bacterium.</title>
        <authorList>
            <person name="Chouaia B."/>
            <person name="Crotti E."/>
            <person name="Brusetti L."/>
            <person name="Daffonchio D."/>
            <person name="Essoussi I."/>
            <person name="Nouioui I."/>
            <person name="Sbissi I."/>
            <person name="Ghodhbane-Gtari F."/>
            <person name="Gtari M."/>
            <person name="Vacherie B."/>
            <person name="Barbe V."/>
            <person name="Medigue C."/>
            <person name="Gury J."/>
            <person name="Pujic P."/>
            <person name="Normand P."/>
        </authorList>
    </citation>
    <scope>NUCLEOTIDE SEQUENCE [LARGE SCALE GENOMIC DNA]</scope>
    <source>
        <strain evidence="1 2">DD2</strain>
    </source>
</reference>
<gene>
    <name evidence="1" type="ordered locus">BLASA_2263</name>
</gene>
<evidence type="ECO:0000313" key="1">
    <source>
        <dbReference type="EMBL" id="CCG03169.1"/>
    </source>
</evidence>
<accession>H6RUK2</accession>
<dbReference type="STRING" id="1146883.BLASA_2263"/>
<protein>
    <submittedName>
        <fullName evidence="1">Uncharacterized protein</fullName>
    </submittedName>
</protein>
<evidence type="ECO:0000313" key="2">
    <source>
        <dbReference type="Proteomes" id="UP000007517"/>
    </source>
</evidence>
<proteinExistence type="predicted"/>
<dbReference type="RefSeq" id="WP_014376052.1">
    <property type="nucleotide sequence ID" value="NC_016943.1"/>
</dbReference>
<keyword evidence="2" id="KW-1185">Reference proteome</keyword>
<dbReference type="HOGENOM" id="CLU_2128654_0_0_11"/>
<dbReference type="KEGG" id="bsd:BLASA_2263"/>
<dbReference type="EMBL" id="FO117623">
    <property type="protein sequence ID" value="CCG03169.1"/>
    <property type="molecule type" value="Genomic_DNA"/>
</dbReference>
<dbReference type="Proteomes" id="UP000007517">
    <property type="component" value="Chromosome"/>
</dbReference>